<dbReference type="SUPFAM" id="SSF53850">
    <property type="entry name" value="Periplasmic binding protein-like II"/>
    <property type="match status" value="1"/>
</dbReference>
<dbReference type="PANTHER" id="PTHR43649">
    <property type="entry name" value="ARABINOSE-BINDING PROTEIN-RELATED"/>
    <property type="match status" value="1"/>
</dbReference>
<evidence type="ECO:0000313" key="2">
    <source>
        <dbReference type="EMBL" id="KUE76077.1"/>
    </source>
</evidence>
<dbReference type="InterPro" id="IPR006059">
    <property type="entry name" value="SBP"/>
</dbReference>
<evidence type="ECO:0000256" key="1">
    <source>
        <dbReference type="SAM" id="SignalP"/>
    </source>
</evidence>
<keyword evidence="1" id="KW-0732">Signal</keyword>
<reference evidence="2 3" key="1">
    <citation type="submission" date="2015-10" db="EMBL/GenBank/DDBJ databases">
        <title>A novel member of the family Ruminococcaceae isolated from human faeces.</title>
        <authorList>
            <person name="Shkoporov A.N."/>
            <person name="Chaplin A.V."/>
            <person name="Motuzova O.V."/>
            <person name="Kafarskaia L.I."/>
            <person name="Efimov B.A."/>
        </authorList>
    </citation>
    <scope>NUCLEOTIDE SEQUENCE [LARGE SCALE GENOMIC DNA]</scope>
    <source>
        <strain evidence="2 3">668</strain>
    </source>
</reference>
<feature type="chain" id="PRO_5039563520" description="Extracellular solute-binding protein" evidence="1">
    <location>
        <begin position="33"/>
        <end position="533"/>
    </location>
</feature>
<dbReference type="Gene3D" id="3.40.190.10">
    <property type="entry name" value="Periplasmic binding protein-like II"/>
    <property type="match status" value="2"/>
</dbReference>
<dbReference type="PROSITE" id="PS51257">
    <property type="entry name" value="PROKAR_LIPOPROTEIN"/>
    <property type="match status" value="1"/>
</dbReference>
<dbReference type="PANTHER" id="PTHR43649:SF12">
    <property type="entry name" value="DIACETYLCHITOBIOSE BINDING PROTEIN DASA"/>
    <property type="match status" value="1"/>
</dbReference>
<gene>
    <name evidence="2" type="ORF">ASJ35_10915</name>
</gene>
<evidence type="ECO:0000313" key="3">
    <source>
        <dbReference type="Proteomes" id="UP000053433"/>
    </source>
</evidence>
<dbReference type="EMBL" id="LMUA01000013">
    <property type="protein sequence ID" value="KUE76077.1"/>
    <property type="molecule type" value="Genomic_DNA"/>
</dbReference>
<name>A0A0W7TQI3_9FIRM</name>
<dbReference type="InterPro" id="IPR050490">
    <property type="entry name" value="Bact_solute-bd_prot1"/>
</dbReference>
<organism evidence="2 3">
    <name type="scientific">Ruthenibacterium lactatiformans</name>
    <dbReference type="NCBI Taxonomy" id="1550024"/>
    <lineage>
        <taxon>Bacteria</taxon>
        <taxon>Bacillati</taxon>
        <taxon>Bacillota</taxon>
        <taxon>Clostridia</taxon>
        <taxon>Eubacteriales</taxon>
        <taxon>Oscillospiraceae</taxon>
        <taxon>Ruthenibacterium</taxon>
    </lineage>
</organism>
<dbReference type="Proteomes" id="UP000053433">
    <property type="component" value="Unassembled WGS sequence"/>
</dbReference>
<evidence type="ECO:0008006" key="4">
    <source>
        <dbReference type="Google" id="ProtNLM"/>
    </source>
</evidence>
<sequence>MKKHLHKGIALLCSAAIAAGMLVGCSSGSSSAAAPGSSSSASASVSNSESGPLFSEPVTLSMLTPSHASWPFQEDWYVVDLIKEYTNVDLKVTAVDTSGFSEKLNLTMASGELPDLMFLTDNTTVQQYAPQGAFINILDHLDKMPNFKAWYEENQQYAANYLSADGGLYQFPQQGVEETERRGWLYRADIFEELGLEMPTNKDEFYDVLVKLKEAYPDSYPLAFRSFAGTMAQMNMIAPSWGTYYLDITDNRYFGYDYDAQEWTFGPTSPEFKEMLEFYNKLYKEGLLLPNFLTIDTKGWQDVMANSDSFITIDYLSRIDFFNKAMRESNPEFTMAYMVPPAFNEDVGNQFAYSAKVLLGFVVSSQTKHLDEALAYIDWMYSDEGRELLTWGRPGDLYTEDAAGNRTWKEFSTAAEMKQATGFEVFGFYQRYDFNGELSTFSPECRSATEEARKYDLPQQPVLAFNDEEQSIVNTVGTNVKTFVDEQVSKFLLGERSFDEWDSYVAEVEALGLADLKAVHESSYARVLALQEG</sequence>
<proteinExistence type="predicted"/>
<dbReference type="Pfam" id="PF01547">
    <property type="entry name" value="SBP_bac_1"/>
    <property type="match status" value="1"/>
</dbReference>
<dbReference type="RefSeq" id="WP_058723312.1">
    <property type="nucleotide sequence ID" value="NZ_JANGBT010000021.1"/>
</dbReference>
<comment type="caution">
    <text evidence="2">The sequence shown here is derived from an EMBL/GenBank/DDBJ whole genome shotgun (WGS) entry which is preliminary data.</text>
</comment>
<accession>A0A0W7TQI3</accession>
<protein>
    <recommendedName>
        <fullName evidence="4">Extracellular solute-binding protein</fullName>
    </recommendedName>
</protein>
<feature type="signal peptide" evidence="1">
    <location>
        <begin position="1"/>
        <end position="32"/>
    </location>
</feature>
<dbReference type="AlphaFoldDB" id="A0A0W7TQI3"/>